<evidence type="ECO:0000313" key="1">
    <source>
        <dbReference type="EMBL" id="GFY48604.1"/>
    </source>
</evidence>
<dbReference type="Proteomes" id="UP000886998">
    <property type="component" value="Unassembled WGS sequence"/>
</dbReference>
<proteinExistence type="predicted"/>
<reference evidence="1" key="1">
    <citation type="submission" date="2020-08" db="EMBL/GenBank/DDBJ databases">
        <title>Multicomponent nature underlies the extraordinary mechanical properties of spider dragline silk.</title>
        <authorList>
            <person name="Kono N."/>
            <person name="Nakamura H."/>
            <person name="Mori M."/>
            <person name="Yoshida Y."/>
            <person name="Ohtoshi R."/>
            <person name="Malay A.D."/>
            <person name="Moran D.A.P."/>
            <person name="Tomita M."/>
            <person name="Numata K."/>
            <person name="Arakawa K."/>
        </authorList>
    </citation>
    <scope>NUCLEOTIDE SEQUENCE</scope>
</reference>
<dbReference type="EMBL" id="BMAV01006551">
    <property type="protein sequence ID" value="GFY48604.1"/>
    <property type="molecule type" value="Genomic_DNA"/>
</dbReference>
<comment type="caution">
    <text evidence="1">The sequence shown here is derived from an EMBL/GenBank/DDBJ whole genome shotgun (WGS) entry which is preliminary data.</text>
</comment>
<sequence length="89" mass="9540">MTVVMSENAEYEGVEQGRGEGGWVNRKMAAFLPFDCITPAVGLNGPAANAPFSAQAHSTADGNTGEWARTEKKGGDRIIYLWDIPGRVV</sequence>
<organism evidence="1 2">
    <name type="scientific">Trichonephila inaurata madagascariensis</name>
    <dbReference type="NCBI Taxonomy" id="2747483"/>
    <lineage>
        <taxon>Eukaryota</taxon>
        <taxon>Metazoa</taxon>
        <taxon>Ecdysozoa</taxon>
        <taxon>Arthropoda</taxon>
        <taxon>Chelicerata</taxon>
        <taxon>Arachnida</taxon>
        <taxon>Araneae</taxon>
        <taxon>Araneomorphae</taxon>
        <taxon>Entelegynae</taxon>
        <taxon>Araneoidea</taxon>
        <taxon>Nephilidae</taxon>
        <taxon>Trichonephila</taxon>
        <taxon>Trichonephila inaurata</taxon>
    </lineage>
</organism>
<keyword evidence="2" id="KW-1185">Reference proteome</keyword>
<gene>
    <name evidence="1" type="ORF">TNIN_208731</name>
</gene>
<name>A0A8X7C0N0_9ARAC</name>
<dbReference type="AlphaFoldDB" id="A0A8X7C0N0"/>
<accession>A0A8X7C0N0</accession>
<evidence type="ECO:0000313" key="2">
    <source>
        <dbReference type="Proteomes" id="UP000886998"/>
    </source>
</evidence>
<protein>
    <submittedName>
        <fullName evidence="1">Uncharacterized protein</fullName>
    </submittedName>
</protein>